<dbReference type="AlphaFoldDB" id="A0AAF3JBC7"/>
<dbReference type="Proteomes" id="UP000887575">
    <property type="component" value="Unassembled WGS sequence"/>
</dbReference>
<sequence>MTHWRGFRGRFLAMINELDILFYEHNPNGMFNIKNMPAAISTCHEATNTTKINNWDPNMHIFLRPTPEMPTHARLLYNFSCVYLRCLGLCLVPKYGSF</sequence>
<name>A0AAF3JBC7_9BILA</name>
<accession>A0AAF3JBC7</accession>
<reference evidence="2" key="1">
    <citation type="submission" date="2024-02" db="UniProtKB">
        <authorList>
            <consortium name="WormBaseParasite"/>
        </authorList>
    </citation>
    <scope>IDENTIFICATION</scope>
</reference>
<proteinExistence type="predicted"/>
<keyword evidence="1" id="KW-1185">Reference proteome</keyword>
<dbReference type="WBParaSite" id="MBELARI_LOCUS8091">
    <property type="protein sequence ID" value="MBELARI_LOCUS8091"/>
    <property type="gene ID" value="MBELARI_LOCUS8091"/>
</dbReference>
<evidence type="ECO:0000313" key="1">
    <source>
        <dbReference type="Proteomes" id="UP000887575"/>
    </source>
</evidence>
<evidence type="ECO:0000313" key="2">
    <source>
        <dbReference type="WBParaSite" id="MBELARI_LOCUS8091"/>
    </source>
</evidence>
<organism evidence="1 2">
    <name type="scientific">Mesorhabditis belari</name>
    <dbReference type="NCBI Taxonomy" id="2138241"/>
    <lineage>
        <taxon>Eukaryota</taxon>
        <taxon>Metazoa</taxon>
        <taxon>Ecdysozoa</taxon>
        <taxon>Nematoda</taxon>
        <taxon>Chromadorea</taxon>
        <taxon>Rhabditida</taxon>
        <taxon>Rhabditina</taxon>
        <taxon>Rhabditomorpha</taxon>
        <taxon>Rhabditoidea</taxon>
        <taxon>Rhabditidae</taxon>
        <taxon>Mesorhabditinae</taxon>
        <taxon>Mesorhabditis</taxon>
    </lineage>
</organism>
<protein>
    <submittedName>
        <fullName evidence="2">Uncharacterized protein</fullName>
    </submittedName>
</protein>